<keyword evidence="1" id="KW-0808">Transferase</keyword>
<dbReference type="Pfam" id="PF08541">
    <property type="entry name" value="ACP_syn_III_C"/>
    <property type="match status" value="1"/>
</dbReference>
<reference evidence="3" key="1">
    <citation type="submission" date="2018-05" db="EMBL/GenBank/DDBJ databases">
        <authorList>
            <person name="Lanie J.A."/>
            <person name="Ng W.-L."/>
            <person name="Kazmierczak K.M."/>
            <person name="Andrzejewski T.M."/>
            <person name="Davidsen T.M."/>
            <person name="Wayne K.J."/>
            <person name="Tettelin H."/>
            <person name="Glass J.I."/>
            <person name="Rusch D."/>
            <person name="Podicherti R."/>
            <person name="Tsui H.-C.T."/>
            <person name="Winkler M.E."/>
        </authorList>
    </citation>
    <scope>NUCLEOTIDE SEQUENCE</scope>
</reference>
<organism evidence="3">
    <name type="scientific">marine metagenome</name>
    <dbReference type="NCBI Taxonomy" id="408172"/>
    <lineage>
        <taxon>unclassified sequences</taxon>
        <taxon>metagenomes</taxon>
        <taxon>ecological metagenomes</taxon>
    </lineage>
</organism>
<dbReference type="AlphaFoldDB" id="A0A381TAL5"/>
<evidence type="ECO:0000256" key="1">
    <source>
        <dbReference type="ARBA" id="ARBA00022679"/>
    </source>
</evidence>
<gene>
    <name evidence="3" type="ORF">METZ01_LOCUS66054</name>
</gene>
<accession>A0A381TAL5</accession>
<dbReference type="SUPFAM" id="SSF53901">
    <property type="entry name" value="Thiolase-like"/>
    <property type="match status" value="1"/>
</dbReference>
<feature type="domain" description="Beta-ketoacyl-[acyl-carrier-protein] synthase III C-terminal" evidence="2">
    <location>
        <begin position="27"/>
        <end position="116"/>
    </location>
</feature>
<evidence type="ECO:0000313" key="3">
    <source>
        <dbReference type="EMBL" id="SVA13200.1"/>
    </source>
</evidence>
<dbReference type="InterPro" id="IPR016039">
    <property type="entry name" value="Thiolase-like"/>
</dbReference>
<dbReference type="EMBL" id="UINC01004286">
    <property type="protein sequence ID" value="SVA13200.1"/>
    <property type="molecule type" value="Genomic_DNA"/>
</dbReference>
<dbReference type="InterPro" id="IPR013747">
    <property type="entry name" value="ACP_syn_III_C"/>
</dbReference>
<sequence length="121" mass="13583">GAAVQASDEETAAVYFTYMNRIVNETLAKAKMTVENLDWIVPQNINIKAWQILSRVLKIDLKQVFIEPMPEVAHCISGDNIINLKHLDESGRVESGQRLLCLMAGYGLNWQALLLEKVDPT</sequence>
<feature type="non-terminal residue" evidence="3">
    <location>
        <position position="1"/>
    </location>
</feature>
<protein>
    <recommendedName>
        <fullName evidence="2">Beta-ketoacyl-[acyl-carrier-protein] synthase III C-terminal domain-containing protein</fullName>
    </recommendedName>
</protein>
<name>A0A381TAL5_9ZZZZ</name>
<dbReference type="Gene3D" id="3.40.47.10">
    <property type="match status" value="1"/>
</dbReference>
<proteinExistence type="predicted"/>
<dbReference type="GO" id="GO:0016746">
    <property type="term" value="F:acyltransferase activity"/>
    <property type="evidence" value="ECO:0007669"/>
    <property type="project" value="InterPro"/>
</dbReference>
<evidence type="ECO:0000259" key="2">
    <source>
        <dbReference type="Pfam" id="PF08541"/>
    </source>
</evidence>